<proteinExistence type="inferred from homology"/>
<comment type="similarity">
    <text evidence="1">Belongs to the bacterial solute-binding protein 8 family.</text>
</comment>
<dbReference type="RefSeq" id="WP_345430542.1">
    <property type="nucleotide sequence ID" value="NZ_BAABHK010000002.1"/>
</dbReference>
<dbReference type="PANTHER" id="PTHR30535:SF34">
    <property type="entry name" value="MOLYBDATE-BINDING PROTEIN MOLA"/>
    <property type="match status" value="1"/>
</dbReference>
<evidence type="ECO:0000256" key="1">
    <source>
        <dbReference type="ARBA" id="ARBA00008814"/>
    </source>
</evidence>
<dbReference type="Proteomes" id="UP001501442">
    <property type="component" value="Unassembled WGS sequence"/>
</dbReference>
<reference evidence="5" key="1">
    <citation type="journal article" date="2019" name="Int. J. Syst. Evol. Microbiol.">
        <title>The Global Catalogue of Microorganisms (GCM) 10K type strain sequencing project: providing services to taxonomists for standard genome sequencing and annotation.</title>
        <authorList>
            <consortium name="The Broad Institute Genomics Platform"/>
            <consortium name="The Broad Institute Genome Sequencing Center for Infectious Disease"/>
            <person name="Wu L."/>
            <person name="Ma J."/>
        </authorList>
    </citation>
    <scope>NUCLEOTIDE SEQUENCE [LARGE SCALE GENOMIC DNA]</scope>
    <source>
        <strain evidence="5">JCM 17939</strain>
    </source>
</reference>
<gene>
    <name evidence="4" type="ORF">GCM10023196_021690</name>
</gene>
<protein>
    <submittedName>
        <fullName evidence="4">ABC transporter substrate-binding protein</fullName>
    </submittedName>
</protein>
<evidence type="ECO:0000256" key="2">
    <source>
        <dbReference type="SAM" id="SignalP"/>
    </source>
</evidence>
<sequence length="374" mass="39596">MSFPRALARVSSLSATSPGRATKALAALTAAVVVTAGGCGTEPVRSGASAPDDAAPRRTSYPLTIDNCGQKVRFTRPPSRVLILNGTSVGEVESFIMLGLTRAILANVQHYGVSDDPSMVAAIKALPTRGLTMNKNFDVPAEQVLAARPDLVVSTWSGGFDARNGFATREQLAAAGINSLVNPVNCANGRPDASPAEKEAWRHASIESSFQFMTLLGRIFDVQAKAAQTVGALRARVRAVQEKVAGKPPRKVLIAYPGMSMMNANGLPAIMTGGIYDDVIKAAGGVNSFAGRTEDTTRTLDKEQLATAQVDVLVVGAFTPNERPAEEAERLFAAYPQWQASRTRTYTVVSDGVYLGPMNAWAVEKLAKVIHPDG</sequence>
<dbReference type="Pfam" id="PF01497">
    <property type="entry name" value="Peripla_BP_2"/>
    <property type="match status" value="1"/>
</dbReference>
<dbReference type="InterPro" id="IPR050902">
    <property type="entry name" value="ABC_Transporter_SBP"/>
</dbReference>
<organism evidence="4 5">
    <name type="scientific">Actinoallomurus vinaceus</name>
    <dbReference type="NCBI Taxonomy" id="1080074"/>
    <lineage>
        <taxon>Bacteria</taxon>
        <taxon>Bacillati</taxon>
        <taxon>Actinomycetota</taxon>
        <taxon>Actinomycetes</taxon>
        <taxon>Streptosporangiales</taxon>
        <taxon>Thermomonosporaceae</taxon>
        <taxon>Actinoallomurus</taxon>
    </lineage>
</organism>
<feature type="domain" description="Fe/B12 periplasmic-binding" evidence="3">
    <location>
        <begin position="83"/>
        <end position="374"/>
    </location>
</feature>
<evidence type="ECO:0000313" key="4">
    <source>
        <dbReference type="EMBL" id="GAA4623846.1"/>
    </source>
</evidence>
<evidence type="ECO:0000259" key="3">
    <source>
        <dbReference type="PROSITE" id="PS50983"/>
    </source>
</evidence>
<dbReference type="PROSITE" id="PS50983">
    <property type="entry name" value="FE_B12_PBP"/>
    <property type="match status" value="1"/>
</dbReference>
<evidence type="ECO:0000313" key="5">
    <source>
        <dbReference type="Proteomes" id="UP001501442"/>
    </source>
</evidence>
<name>A0ABP8U6B6_9ACTN</name>
<dbReference type="PANTHER" id="PTHR30535">
    <property type="entry name" value="VITAMIN B12-BINDING PROTEIN"/>
    <property type="match status" value="1"/>
</dbReference>
<dbReference type="Gene3D" id="3.40.50.1980">
    <property type="entry name" value="Nitrogenase molybdenum iron protein domain"/>
    <property type="match status" value="2"/>
</dbReference>
<feature type="signal peptide" evidence="2">
    <location>
        <begin position="1"/>
        <end position="26"/>
    </location>
</feature>
<feature type="chain" id="PRO_5045903366" evidence="2">
    <location>
        <begin position="27"/>
        <end position="374"/>
    </location>
</feature>
<comment type="caution">
    <text evidence="4">The sequence shown here is derived from an EMBL/GenBank/DDBJ whole genome shotgun (WGS) entry which is preliminary data.</text>
</comment>
<accession>A0ABP8U6B6</accession>
<keyword evidence="5" id="KW-1185">Reference proteome</keyword>
<dbReference type="InterPro" id="IPR002491">
    <property type="entry name" value="ABC_transptr_periplasmic_BD"/>
</dbReference>
<keyword evidence="2" id="KW-0732">Signal</keyword>
<dbReference type="EMBL" id="BAABHK010000002">
    <property type="protein sequence ID" value="GAA4623846.1"/>
    <property type="molecule type" value="Genomic_DNA"/>
</dbReference>
<dbReference type="SUPFAM" id="SSF53807">
    <property type="entry name" value="Helical backbone' metal receptor"/>
    <property type="match status" value="1"/>
</dbReference>